<evidence type="ECO:0000313" key="1">
    <source>
        <dbReference type="EMBL" id="CAI6364860.1"/>
    </source>
</evidence>
<dbReference type="EMBL" id="CARXXK010000004">
    <property type="protein sequence ID" value="CAI6364860.1"/>
    <property type="molecule type" value="Genomic_DNA"/>
</dbReference>
<sequence length="262" mass="30448">MSEGFEKSLNILLIKNILSGISVLDNDMNFNNRPSPSKHCDFVNFIAGTQDDIMEDKSVVTKVKVINENISSTNSLSNLSNLLDNNWPSSSSPESVYNYNYNDIYQTEEELDDFLDEQRESQLEMIFMKNKSFVENKISENEIKVTSNPTANIVKNTSFITKCKTKRPMVSYDFSCKTLNPSFKHVELLTPVKEKKWFEDYKMELQFLQENFSEVLPEILYDVVRKRVTDPVHYIVYHLIKYKVDKLSNVQCTNICIKDNIL</sequence>
<dbReference type="AlphaFoldDB" id="A0AAV0X994"/>
<accession>A0AAV0X994</accession>
<keyword evidence="2" id="KW-1185">Reference proteome</keyword>
<proteinExistence type="predicted"/>
<comment type="caution">
    <text evidence="1">The sequence shown here is derived from an EMBL/GenBank/DDBJ whole genome shotgun (WGS) entry which is preliminary data.</text>
</comment>
<organism evidence="1 2">
    <name type="scientific">Macrosiphum euphorbiae</name>
    <name type="common">potato aphid</name>
    <dbReference type="NCBI Taxonomy" id="13131"/>
    <lineage>
        <taxon>Eukaryota</taxon>
        <taxon>Metazoa</taxon>
        <taxon>Ecdysozoa</taxon>
        <taxon>Arthropoda</taxon>
        <taxon>Hexapoda</taxon>
        <taxon>Insecta</taxon>
        <taxon>Pterygota</taxon>
        <taxon>Neoptera</taxon>
        <taxon>Paraneoptera</taxon>
        <taxon>Hemiptera</taxon>
        <taxon>Sternorrhyncha</taxon>
        <taxon>Aphidomorpha</taxon>
        <taxon>Aphidoidea</taxon>
        <taxon>Aphididae</taxon>
        <taxon>Macrosiphini</taxon>
        <taxon>Macrosiphum</taxon>
    </lineage>
</organism>
<gene>
    <name evidence="1" type="ORF">MEUPH1_LOCUS19641</name>
</gene>
<protein>
    <submittedName>
        <fullName evidence="1">Uncharacterized protein</fullName>
    </submittedName>
</protein>
<dbReference type="Proteomes" id="UP001160148">
    <property type="component" value="Unassembled WGS sequence"/>
</dbReference>
<evidence type="ECO:0000313" key="2">
    <source>
        <dbReference type="Proteomes" id="UP001160148"/>
    </source>
</evidence>
<reference evidence="1 2" key="1">
    <citation type="submission" date="2023-01" db="EMBL/GenBank/DDBJ databases">
        <authorList>
            <person name="Whitehead M."/>
        </authorList>
    </citation>
    <scope>NUCLEOTIDE SEQUENCE [LARGE SCALE GENOMIC DNA]</scope>
</reference>
<name>A0AAV0X994_9HEMI</name>